<accession>A0A4P9VM45</accession>
<dbReference type="InterPro" id="IPR027589">
    <property type="entry name" value="Choice_anch_B"/>
</dbReference>
<dbReference type="Proteomes" id="UP000257039">
    <property type="component" value="Unassembled WGS sequence"/>
</dbReference>
<evidence type="ECO:0000259" key="1">
    <source>
        <dbReference type="Pfam" id="PF20009"/>
    </source>
</evidence>
<evidence type="ECO:0000313" key="2">
    <source>
        <dbReference type="EMBL" id="RDH43454.1"/>
    </source>
</evidence>
<dbReference type="PANTHER" id="PTHR38787">
    <property type="entry name" value="REGULATORY P DOMAIN-CONTAINING PROTEIN"/>
    <property type="match status" value="1"/>
</dbReference>
<dbReference type="SUPFAM" id="SSF51004">
    <property type="entry name" value="C-terminal (heme d1) domain of cytochrome cd1-nitrite reductase"/>
    <property type="match status" value="1"/>
</dbReference>
<dbReference type="GO" id="GO:0005576">
    <property type="term" value="C:extracellular region"/>
    <property type="evidence" value="ECO:0007669"/>
    <property type="project" value="TreeGrafter"/>
</dbReference>
<name>A0A4P9VM45_9GAMM</name>
<dbReference type="Pfam" id="PF08309">
    <property type="entry name" value="LVIVD"/>
    <property type="match status" value="1"/>
</dbReference>
<sequence>MRRNSYTTSFVGFIAGVSLPMFSYGHSAMFPDGFKFDDSNEGKKPKMLLQDISTNCENGNASGYPCKNVDLQSFLAKEKMGGGSANLNDIWGYTDPVTGAEIAIVGRTNGTSFVDITNPLKPVFLGFLPSHNNGSASWRDIKTYNDHAFIVADGSGNRTHGLQVFDLTTLRDLPSPGQTLQETAHLGGFGNAHNIAINEDTGYAYIVGSNQCSGGLYMVNVSDPQRPTYAGCFSSDGYTHDTQCVVYKGSDVRYYQQEICVGYNEDTITIVDVTNKLNPKQISRTPYEGSQYTHQGWFLNDEHNILIMNDELDEQRNGINTTSYIYDVRQLDNPKEIGRYVGPTSAIDHNLYTKDGFVFETNYRAGLRILSTDDIENGKLEEVAYFDTIPGSNSAQFSGTWSNYVYFDSGNIVLSDIGNGLFVVNPDWDAIKKPNPDPTYCNAKSTNANYEWIAGVKFGQYSHTSGAKQYSDFTDKVINLAAGQSSVELKPGFSGIKFNEYWKVWIDLNKDGDFDDTGEMVFSSNEATSSTVSGVMTIPSTVKAGKTRLRVSMRYNGEPSACSEFKYGEVEDYSVNITLN</sequence>
<feature type="domain" description="GEVED" evidence="1">
    <location>
        <begin position="501"/>
        <end position="576"/>
    </location>
</feature>
<dbReference type="AlphaFoldDB" id="A0A4P9VM45"/>
<protein>
    <submittedName>
        <fullName evidence="2">Choice-of-anchor B family protein</fullName>
    </submittedName>
</protein>
<dbReference type="PANTHER" id="PTHR38787:SF3">
    <property type="entry name" value="REGULATORY P DOMAIN-CONTAINING PROTEIN"/>
    <property type="match status" value="1"/>
</dbReference>
<gene>
    <name evidence="2" type="ORF">B9G39_08385</name>
</gene>
<dbReference type="EMBL" id="NDXW01000001">
    <property type="protein sequence ID" value="RDH43454.1"/>
    <property type="molecule type" value="Genomic_DNA"/>
</dbReference>
<organism evidence="2 3">
    <name type="scientific">Zooshikella ganghwensis</name>
    <dbReference type="NCBI Taxonomy" id="202772"/>
    <lineage>
        <taxon>Bacteria</taxon>
        <taxon>Pseudomonadati</taxon>
        <taxon>Pseudomonadota</taxon>
        <taxon>Gammaproteobacteria</taxon>
        <taxon>Oceanospirillales</taxon>
        <taxon>Zooshikellaceae</taxon>
        <taxon>Zooshikella</taxon>
    </lineage>
</organism>
<dbReference type="InterPro" id="IPR013211">
    <property type="entry name" value="LVIVD"/>
</dbReference>
<evidence type="ECO:0000313" key="3">
    <source>
        <dbReference type="Proteomes" id="UP000257039"/>
    </source>
</evidence>
<keyword evidence="3" id="KW-1185">Reference proteome</keyword>
<dbReference type="NCBIfam" id="TIGR04312">
    <property type="entry name" value="choice_anch_B"/>
    <property type="match status" value="1"/>
</dbReference>
<dbReference type="InterPro" id="IPR011048">
    <property type="entry name" value="Haem_d1_sf"/>
</dbReference>
<comment type="caution">
    <text evidence="2">The sequence shown here is derived from an EMBL/GenBank/DDBJ whole genome shotgun (WGS) entry which is preliminary data.</text>
</comment>
<reference evidence="2 3" key="1">
    <citation type="submission" date="2017-04" db="EMBL/GenBank/DDBJ databases">
        <title>Draft genome sequence of Zooshikella ganghwensis VG4 isolated from Red Sea sediments.</title>
        <authorList>
            <person name="Rehman Z."/>
            <person name="Alam I."/>
            <person name="Kamau A."/>
            <person name="Bajic V."/>
            <person name="Leiknes T."/>
        </authorList>
    </citation>
    <scope>NUCLEOTIDE SEQUENCE [LARGE SCALE GENOMIC DNA]</scope>
    <source>
        <strain evidence="2 3">VG4</strain>
    </source>
</reference>
<dbReference type="InterPro" id="IPR045474">
    <property type="entry name" value="GEVED"/>
</dbReference>
<dbReference type="Pfam" id="PF20009">
    <property type="entry name" value="GEVED"/>
    <property type="match status" value="1"/>
</dbReference>
<dbReference type="RefSeq" id="WP_094786780.1">
    <property type="nucleotide sequence ID" value="NZ_JAEVHG010000008.1"/>
</dbReference>
<proteinExistence type="predicted"/>